<dbReference type="Proteomes" id="UP000269148">
    <property type="component" value="Unassembled WGS sequence"/>
</dbReference>
<sequence length="178" mass="20912">MVMLQMFKDILKYLSTINTILLFLILAFFISPTSLRDVIDVFHPLIDQFHLSSHYWGQLYIVITIICIIPDILKNFYDNISDIILIICFNAWQSANYIYLICCLYSWKLILLPIDNFLVFWIIYLSVAATIFSISKFILDIYKSALATGHWIILHIVIIICIICYFIPFDIFKSMIHP</sequence>
<evidence type="ECO:0000313" key="2">
    <source>
        <dbReference type="EMBL" id="RLU58494.1"/>
    </source>
</evidence>
<keyword evidence="1" id="KW-0472">Membrane</keyword>
<gene>
    <name evidence="2" type="ORF">DIY07_02070</name>
</gene>
<organism evidence="2 3">
    <name type="scientific">Streptococcus iniae</name>
    <name type="common">Streptococcus shiloi</name>
    <dbReference type="NCBI Taxonomy" id="1346"/>
    <lineage>
        <taxon>Bacteria</taxon>
        <taxon>Bacillati</taxon>
        <taxon>Bacillota</taxon>
        <taxon>Bacilli</taxon>
        <taxon>Lactobacillales</taxon>
        <taxon>Streptococcaceae</taxon>
        <taxon>Streptococcus</taxon>
    </lineage>
</organism>
<accession>A0A3L8GQ23</accession>
<keyword evidence="1" id="KW-1133">Transmembrane helix</keyword>
<keyword evidence="1" id="KW-0812">Transmembrane</keyword>
<feature type="transmembrane region" description="Helical" evidence="1">
    <location>
        <begin position="119"/>
        <end position="139"/>
    </location>
</feature>
<feature type="transmembrane region" description="Helical" evidence="1">
    <location>
        <begin position="85"/>
        <end position="107"/>
    </location>
</feature>
<evidence type="ECO:0000313" key="3">
    <source>
        <dbReference type="Proteomes" id="UP000269148"/>
    </source>
</evidence>
<feature type="transmembrane region" description="Helical" evidence="1">
    <location>
        <begin position="55"/>
        <end position="73"/>
    </location>
</feature>
<feature type="transmembrane region" description="Helical" evidence="1">
    <location>
        <begin position="151"/>
        <end position="169"/>
    </location>
</feature>
<evidence type="ECO:0000256" key="1">
    <source>
        <dbReference type="SAM" id="Phobius"/>
    </source>
</evidence>
<dbReference type="EMBL" id="QLQD01000023">
    <property type="protein sequence ID" value="RLU58494.1"/>
    <property type="molecule type" value="Genomic_DNA"/>
</dbReference>
<dbReference type="AlphaFoldDB" id="A0A3L8GQ23"/>
<comment type="caution">
    <text evidence="2">The sequence shown here is derived from an EMBL/GenBank/DDBJ whole genome shotgun (WGS) entry which is preliminary data.</text>
</comment>
<protein>
    <submittedName>
        <fullName evidence="2">Uncharacterized protein</fullName>
    </submittedName>
</protein>
<reference evidence="2 3" key="1">
    <citation type="submission" date="2018-06" db="EMBL/GenBank/DDBJ databases">
        <title>Mutators as drivers of adaptation in pathogenic bacteria and a risk factor for host jumps and vaccine escape.</title>
        <authorList>
            <person name="Barnes A.C."/>
            <person name="Silayeva O."/>
        </authorList>
    </citation>
    <scope>NUCLEOTIDE SEQUENCE [LARGE SCALE GENOMIC DNA]</scope>
    <source>
        <strain evidence="2 3">QMA0445</strain>
    </source>
</reference>
<proteinExistence type="predicted"/>
<name>A0A3L8GQ23_STRIN</name>